<dbReference type="OrthoDB" id="2523749at2759"/>
<feature type="domain" description="Protein kinase" evidence="2">
    <location>
        <begin position="1194"/>
        <end position="1463"/>
    </location>
</feature>
<feature type="region of interest" description="Disordered" evidence="1">
    <location>
        <begin position="461"/>
        <end position="488"/>
    </location>
</feature>
<evidence type="ECO:0000259" key="2">
    <source>
        <dbReference type="PROSITE" id="PS50011"/>
    </source>
</evidence>
<feature type="compositionally biased region" description="Basic and acidic residues" evidence="1">
    <location>
        <begin position="470"/>
        <end position="486"/>
    </location>
</feature>
<evidence type="ECO:0000256" key="1">
    <source>
        <dbReference type="SAM" id="MobiDB-lite"/>
    </source>
</evidence>
<evidence type="ECO:0000313" key="4">
    <source>
        <dbReference type="Proteomes" id="UP000289152"/>
    </source>
</evidence>
<proteinExistence type="predicted"/>
<dbReference type="EMBL" id="SDIL01000034">
    <property type="protein sequence ID" value="RXK39276.1"/>
    <property type="molecule type" value="Genomic_DNA"/>
</dbReference>
<dbReference type="InterPro" id="IPR000719">
    <property type="entry name" value="Prot_kinase_dom"/>
</dbReference>
<organism evidence="3 4">
    <name type="scientific">Tremella mesenterica</name>
    <name type="common">Jelly fungus</name>
    <dbReference type="NCBI Taxonomy" id="5217"/>
    <lineage>
        <taxon>Eukaryota</taxon>
        <taxon>Fungi</taxon>
        <taxon>Dikarya</taxon>
        <taxon>Basidiomycota</taxon>
        <taxon>Agaricomycotina</taxon>
        <taxon>Tremellomycetes</taxon>
        <taxon>Tremellales</taxon>
        <taxon>Tremellaceae</taxon>
        <taxon>Tremella</taxon>
    </lineage>
</organism>
<dbReference type="InParanoid" id="A0A4Q1BN61"/>
<dbReference type="VEuPathDB" id="FungiDB:TREMEDRAFT_65963"/>
<dbReference type="Proteomes" id="UP000289152">
    <property type="component" value="Unassembled WGS sequence"/>
</dbReference>
<protein>
    <recommendedName>
        <fullName evidence="2">Protein kinase domain-containing protein</fullName>
    </recommendedName>
</protein>
<dbReference type="InterPro" id="IPR011009">
    <property type="entry name" value="Kinase-like_dom_sf"/>
</dbReference>
<accession>A0A4Q1BN61</accession>
<reference evidence="3 4" key="1">
    <citation type="submission" date="2016-06" db="EMBL/GenBank/DDBJ databases">
        <title>Evolution of pathogenesis and genome organization in the Tremellales.</title>
        <authorList>
            <person name="Cuomo C."/>
            <person name="Litvintseva A."/>
            <person name="Heitman J."/>
            <person name="Chen Y."/>
            <person name="Sun S."/>
            <person name="Springer D."/>
            <person name="Dromer F."/>
            <person name="Young S."/>
            <person name="Zeng Q."/>
            <person name="Chapman S."/>
            <person name="Gujja S."/>
            <person name="Saif S."/>
            <person name="Birren B."/>
        </authorList>
    </citation>
    <scope>NUCLEOTIDE SEQUENCE [LARGE SCALE GENOMIC DNA]</scope>
    <source>
        <strain evidence="3 4">ATCC 28783</strain>
    </source>
</reference>
<keyword evidence="4" id="KW-1185">Reference proteome</keyword>
<comment type="caution">
    <text evidence="3">The sequence shown here is derived from an EMBL/GenBank/DDBJ whole genome shotgun (WGS) entry which is preliminary data.</text>
</comment>
<dbReference type="GO" id="GO:0005524">
    <property type="term" value="F:ATP binding"/>
    <property type="evidence" value="ECO:0007669"/>
    <property type="project" value="InterPro"/>
</dbReference>
<evidence type="ECO:0000313" key="3">
    <source>
        <dbReference type="EMBL" id="RXK39276.1"/>
    </source>
</evidence>
<sequence>MGNLCSCTKSPTPPRSTTLGQILTFPEFEFPPGRFDPLYERAWDYVETSPTLLTGLPAFPRHFTHSNNVVDHILTKTLRTLCHEVDADSSRAKHFSSQLRFALREAKTQKDRTGDSQSTVHIPTYHADVYFLRSEWATWQPTDLRDPRDTHDTEKSLSPRRVWKAKTDSFGDAAFFRGLLWESDIRVKYKDHVVAVLEEEEDTKTPAAVFQAVINAARRRKVVINDDGRATISDQKVRTRLGVDMVDQVERLLTNGWCQMLHHQVRLCIITSHECTIVLYINDYNIIEVSDLMRRGTGTLKRPCYSLYILLISVAAMDREALRLPPKYIVKSPIKESDPRHGDVWSCRGPVSSSEKLGEPWWREPYHIYEGDKDPVFDLSFDYTDSSDPYQAMRVATNEDSSLHDMATLDQIGPPSLHLTPSSEYDFQRVKSYDVSHSLIKVRKWPDLLHGPIDIQRLQGQGLPTLTHPPDSKLPRLDHRDTKSSRLDANNPVKSSEYIFRPQSLILGEVISNGALWDVFRVTVPAHLPQPPFPLIGKVLTIDCFEVTVTPSTKWDPTARAEISQSEAREHIRTEYQVLTKLANITPPVIPKIIGLWGGIQRGKEVWVMVMEDVGNQLNEGVGSDDSHYDSRETNREENRTVILNLYDRLHENGILHGDVQVRHWRRRVDDRNDPSAIRLIDFDRAILRSSVPEETWEKYKRREKTSLKGALSDYDYVFRFPPLPSSTTSSVVDDDEAMSEAPYPPGYVRGKELYQYLVETSGSLPRIFPAFPRLFAHSNNFVDNILDGQLRQICAQADSDPELAEAFASSKNSSVYSRRSYSRRRYLPETNPMDLYFQDVIFDASSLDWIPLLTLGSVEEGSQVRRMWQREPYTIGFTTPDRTTLVERGETRNNRIAVLEDTSDIKTPFTIFAALVDAIRVSTVLIDDNGRATISDLGTRDRLGTETVESVQRLLTRGWCQMLHYRVRICILANRECTIVLYIDNHRVEVSDVMPRHQPSAKHPCRSLFPLVIAITGLNKVNIELPEGYLVKSPEPVHVGLWSCQSKPLIRQDQDRRWWKEPYQPYEGDNQAEYDLTFNLSLLKNSDRDMEPLNGLGDHALLDQLGLPSLYIIPSPEYDIKSVQSFDLSHSLGQVRKWPNLLHGPIDARRLQAQSLPKLMSDFHQDPVPLPLRTTFHTLDEPSSVHVFRPQTLLLGDVIAYGALWDVFRVTVPSQLPQPPFALVGKIIAIDSFSPTYAPKKNRSIFSRADVSQAGAREHIWNEFQALSQLSTMDPPVIPQLLGLWGGIQRGKEVWVIVMEDVGERVDHREENGYTLLSDEVKDETDKAAIINMYARLHENGILHGDVQIRHWRRRLVDKGNPSAIRFIDFDRAILRSSVSEEKWNKYKRREQTTIKSIFSVYNYISSFPPLPPSTENSNVSDNAGTIGDRYPLGYVRGQEPRHYDAPAFDPLGYASFRPPWR</sequence>
<dbReference type="SUPFAM" id="SSF56112">
    <property type="entry name" value="Protein kinase-like (PK-like)"/>
    <property type="match status" value="2"/>
</dbReference>
<dbReference type="PROSITE" id="PS50011">
    <property type="entry name" value="PROTEIN_KINASE_DOM"/>
    <property type="match status" value="1"/>
</dbReference>
<name>A0A4Q1BN61_TREME</name>
<gene>
    <name evidence="3" type="ORF">M231_03496</name>
</gene>
<dbReference type="GO" id="GO:0004672">
    <property type="term" value="F:protein kinase activity"/>
    <property type="evidence" value="ECO:0007669"/>
    <property type="project" value="InterPro"/>
</dbReference>